<dbReference type="SUPFAM" id="SSF53720">
    <property type="entry name" value="ALDH-like"/>
    <property type="match status" value="1"/>
</dbReference>
<accession>A0AAV1JWB9</accession>
<sequence>MEVDTSFAKAYLDHDPEIKDPVYKTRTKRSAYSYHDIEDLDRKLRALAHLVESEKTLFCQLEYLIRGKPMEEVEAYDIKLIVNNLMYYSDYCKHTDIDEIKYPKTAAVCKLFTQLCNDAGLPAISLEIVDPEMKEPETIYSVRPFGGTKEIENGCTGIITRRSDVDSAVEALLHAPKTYPWAVRNIYVEESAVERFKQAISWKANSTDKSLEDISPSCSNAYCYLGTLYLYQYVGTHTDKHVHIHSYRTVKDLFSLLEPSLCVSLWSSDVAESQEIAKHLRSNIVWINDLGNFNGPPKTAQSVYSLIRRDRATYKTNAPAELKKLETLQAQWLKKDIFDRRNDILGFMNWKRENVNFEIDDMAHTGDTFTCFGRMSPDGVVYDHEEVINTVAFLGYLIRGGAALLYSRRRSDLYDHLVSIGAPMVFLEKKLEYLPGGDMTAYCRIAYRYKVVWSSFGTVFAN</sequence>
<protein>
    <submittedName>
        <fullName evidence="1">Uncharacterized protein</fullName>
    </submittedName>
</protein>
<dbReference type="Proteomes" id="UP001497472">
    <property type="component" value="Unassembled WGS sequence"/>
</dbReference>
<dbReference type="AlphaFoldDB" id="A0AAV1JWB9"/>
<comment type="caution">
    <text evidence="1">The sequence shown here is derived from an EMBL/GenBank/DDBJ whole genome shotgun (WGS) entry which is preliminary data.</text>
</comment>
<proteinExistence type="predicted"/>
<dbReference type="EMBL" id="CAVLEF010000203">
    <property type="protein sequence ID" value="CAK1553108.1"/>
    <property type="molecule type" value="Genomic_DNA"/>
</dbReference>
<keyword evidence="2" id="KW-1185">Reference proteome</keyword>
<reference evidence="1 2" key="1">
    <citation type="submission" date="2023-11" db="EMBL/GenBank/DDBJ databases">
        <authorList>
            <person name="Okamura Y."/>
        </authorList>
    </citation>
    <scope>NUCLEOTIDE SEQUENCE [LARGE SCALE GENOMIC DNA]</scope>
</reference>
<dbReference type="InterPro" id="IPR016161">
    <property type="entry name" value="Ald_DH/histidinol_DH"/>
</dbReference>
<organism evidence="1 2">
    <name type="scientific">Leptosia nina</name>
    <dbReference type="NCBI Taxonomy" id="320188"/>
    <lineage>
        <taxon>Eukaryota</taxon>
        <taxon>Metazoa</taxon>
        <taxon>Ecdysozoa</taxon>
        <taxon>Arthropoda</taxon>
        <taxon>Hexapoda</taxon>
        <taxon>Insecta</taxon>
        <taxon>Pterygota</taxon>
        <taxon>Neoptera</taxon>
        <taxon>Endopterygota</taxon>
        <taxon>Lepidoptera</taxon>
        <taxon>Glossata</taxon>
        <taxon>Ditrysia</taxon>
        <taxon>Papilionoidea</taxon>
        <taxon>Pieridae</taxon>
        <taxon>Pierinae</taxon>
        <taxon>Leptosia</taxon>
    </lineage>
</organism>
<gene>
    <name evidence="1" type="ORF">LNINA_LOCUS12125</name>
</gene>
<dbReference type="GO" id="GO:0016491">
    <property type="term" value="F:oxidoreductase activity"/>
    <property type="evidence" value="ECO:0007669"/>
    <property type="project" value="InterPro"/>
</dbReference>
<evidence type="ECO:0000313" key="1">
    <source>
        <dbReference type="EMBL" id="CAK1553108.1"/>
    </source>
</evidence>
<evidence type="ECO:0000313" key="2">
    <source>
        <dbReference type="Proteomes" id="UP001497472"/>
    </source>
</evidence>
<name>A0AAV1JWB9_9NEOP</name>